<dbReference type="GO" id="GO:0000976">
    <property type="term" value="F:transcription cis-regulatory region binding"/>
    <property type="evidence" value="ECO:0007669"/>
    <property type="project" value="TreeGrafter"/>
</dbReference>
<dbReference type="Gene3D" id="3.40.50.2300">
    <property type="match status" value="2"/>
</dbReference>
<dbReference type="InterPro" id="IPR000843">
    <property type="entry name" value="HTH_LacI"/>
</dbReference>
<keyword evidence="5" id="KW-0812">Transmembrane</keyword>
<protein>
    <submittedName>
        <fullName evidence="7">LacI family transcriptional regulator</fullName>
    </submittedName>
</protein>
<feature type="domain" description="HTH lacI-type" evidence="6">
    <location>
        <begin position="11"/>
        <end position="62"/>
    </location>
</feature>
<dbReference type="PANTHER" id="PTHR30146:SF148">
    <property type="entry name" value="HTH-TYPE TRANSCRIPTIONAL REPRESSOR PURR-RELATED"/>
    <property type="match status" value="1"/>
</dbReference>
<keyword evidence="3" id="KW-0238">DNA-binding</keyword>
<dbReference type="InterPro" id="IPR010982">
    <property type="entry name" value="Lambda_DNA-bd_dom_sf"/>
</dbReference>
<accession>A0A4Q1C6U7</accession>
<dbReference type="SUPFAM" id="SSF53822">
    <property type="entry name" value="Periplasmic binding protein-like I"/>
    <property type="match status" value="1"/>
</dbReference>
<evidence type="ECO:0000256" key="4">
    <source>
        <dbReference type="ARBA" id="ARBA00023163"/>
    </source>
</evidence>
<dbReference type="PROSITE" id="PS50932">
    <property type="entry name" value="HTH_LACI_2"/>
    <property type="match status" value="1"/>
</dbReference>
<dbReference type="OrthoDB" id="183809at2"/>
<keyword evidence="8" id="KW-1185">Reference proteome</keyword>
<dbReference type="PANTHER" id="PTHR30146">
    <property type="entry name" value="LACI-RELATED TRANSCRIPTIONAL REPRESSOR"/>
    <property type="match status" value="1"/>
</dbReference>
<sequence>MSMSRVNQELIAQRLNLSRATVSRSLANHPAISAETRQRVQELAEKLGYQQTPGRMGRRGRNSRALTVGVLIGVPAGNVVMATFPYILKGIRDRAEIEHVTIDVCYQAPVDFHPETGRQPVIRNMRQGNWRGVILIYPFAEKAVEMISQRLCTVAVLESYNQPGIDIIDTDDASAMVALVERLADAGHKRIGFLSWDYPIGGHWVARRFSGYVEALFLQGLPFRPEWVLNVDKNTPRLSPAQTADAVARIVRENQVTAWVCAADHQAYQLAIDLPLRGLRVPEDVSITGFDGLDPATGQKRITSMRVPHEQIGSAAVTRLVNRIQHPTAPRRKILVEAELVAGETIAKPGGV</sequence>
<dbReference type="Proteomes" id="UP000290218">
    <property type="component" value="Unassembled WGS sequence"/>
</dbReference>
<dbReference type="AlphaFoldDB" id="A0A4Q1C6U7"/>
<dbReference type="GO" id="GO:0003700">
    <property type="term" value="F:DNA-binding transcription factor activity"/>
    <property type="evidence" value="ECO:0007669"/>
    <property type="project" value="TreeGrafter"/>
</dbReference>
<gene>
    <name evidence="7" type="ORF">ESB00_01515</name>
</gene>
<evidence type="ECO:0000256" key="1">
    <source>
        <dbReference type="ARBA" id="ARBA00022491"/>
    </source>
</evidence>
<dbReference type="SUPFAM" id="SSF47413">
    <property type="entry name" value="lambda repressor-like DNA-binding domains"/>
    <property type="match status" value="1"/>
</dbReference>
<dbReference type="Pfam" id="PF13377">
    <property type="entry name" value="Peripla_BP_3"/>
    <property type="match status" value="1"/>
</dbReference>
<keyword evidence="1" id="KW-0678">Repressor</keyword>
<dbReference type="Pfam" id="PF00356">
    <property type="entry name" value="LacI"/>
    <property type="match status" value="1"/>
</dbReference>
<keyword evidence="5" id="KW-0472">Membrane</keyword>
<evidence type="ECO:0000259" key="6">
    <source>
        <dbReference type="PROSITE" id="PS50932"/>
    </source>
</evidence>
<dbReference type="InterPro" id="IPR046335">
    <property type="entry name" value="LacI/GalR-like_sensor"/>
</dbReference>
<evidence type="ECO:0000256" key="5">
    <source>
        <dbReference type="SAM" id="Phobius"/>
    </source>
</evidence>
<evidence type="ECO:0000256" key="2">
    <source>
        <dbReference type="ARBA" id="ARBA00023015"/>
    </source>
</evidence>
<dbReference type="SMART" id="SM00354">
    <property type="entry name" value="HTH_LACI"/>
    <property type="match status" value="1"/>
</dbReference>
<organism evidence="7 8">
    <name type="scientific">Oleiharenicola lentus</name>
    <dbReference type="NCBI Taxonomy" id="2508720"/>
    <lineage>
        <taxon>Bacteria</taxon>
        <taxon>Pseudomonadati</taxon>
        <taxon>Verrucomicrobiota</taxon>
        <taxon>Opitutia</taxon>
        <taxon>Opitutales</taxon>
        <taxon>Opitutaceae</taxon>
        <taxon>Oleiharenicola</taxon>
    </lineage>
</organism>
<dbReference type="RefSeq" id="WP_129045968.1">
    <property type="nucleotide sequence ID" value="NZ_SDHX01000001.1"/>
</dbReference>
<feature type="transmembrane region" description="Helical" evidence="5">
    <location>
        <begin position="65"/>
        <end position="88"/>
    </location>
</feature>
<evidence type="ECO:0000313" key="7">
    <source>
        <dbReference type="EMBL" id="RXK54604.1"/>
    </source>
</evidence>
<comment type="caution">
    <text evidence="7">The sequence shown here is derived from an EMBL/GenBank/DDBJ whole genome shotgun (WGS) entry which is preliminary data.</text>
</comment>
<keyword evidence="4" id="KW-0804">Transcription</keyword>
<dbReference type="InterPro" id="IPR028082">
    <property type="entry name" value="Peripla_BP_I"/>
</dbReference>
<evidence type="ECO:0000256" key="3">
    <source>
        <dbReference type="ARBA" id="ARBA00023125"/>
    </source>
</evidence>
<evidence type="ECO:0000313" key="8">
    <source>
        <dbReference type="Proteomes" id="UP000290218"/>
    </source>
</evidence>
<dbReference type="CDD" id="cd01392">
    <property type="entry name" value="HTH_LacI"/>
    <property type="match status" value="1"/>
</dbReference>
<keyword evidence="5" id="KW-1133">Transmembrane helix</keyword>
<keyword evidence="2" id="KW-0805">Transcription regulation</keyword>
<name>A0A4Q1C6U7_9BACT</name>
<dbReference type="EMBL" id="SDHX01000001">
    <property type="protein sequence ID" value="RXK54604.1"/>
    <property type="molecule type" value="Genomic_DNA"/>
</dbReference>
<proteinExistence type="predicted"/>
<dbReference type="Gene3D" id="1.10.260.40">
    <property type="entry name" value="lambda repressor-like DNA-binding domains"/>
    <property type="match status" value="1"/>
</dbReference>
<reference evidence="7 8" key="1">
    <citation type="submission" date="2019-01" db="EMBL/GenBank/DDBJ databases">
        <title>Lacunisphaera sp. strain TWA-58.</title>
        <authorList>
            <person name="Chen W.-M."/>
        </authorList>
    </citation>
    <scope>NUCLEOTIDE SEQUENCE [LARGE SCALE GENOMIC DNA]</scope>
    <source>
        <strain evidence="7 8">TWA-58</strain>
    </source>
</reference>